<dbReference type="PANTHER" id="PTHR45180:SF1">
    <property type="entry name" value="OS01G0307686 PROTEIN"/>
    <property type="match status" value="1"/>
</dbReference>
<dbReference type="InterPro" id="IPR013217">
    <property type="entry name" value="Methyltransf_12"/>
</dbReference>
<accession>A0A0K9P588</accession>
<evidence type="ECO:0000313" key="3">
    <source>
        <dbReference type="Proteomes" id="UP000036987"/>
    </source>
</evidence>
<protein>
    <recommendedName>
        <fullName evidence="1">Methyltransferase type 12 domain-containing protein</fullName>
    </recommendedName>
</protein>
<reference evidence="3" key="1">
    <citation type="journal article" date="2016" name="Nature">
        <title>The genome of the seagrass Zostera marina reveals angiosperm adaptation to the sea.</title>
        <authorList>
            <person name="Olsen J.L."/>
            <person name="Rouze P."/>
            <person name="Verhelst B."/>
            <person name="Lin Y.-C."/>
            <person name="Bayer T."/>
            <person name="Collen J."/>
            <person name="Dattolo E."/>
            <person name="De Paoli E."/>
            <person name="Dittami S."/>
            <person name="Maumus F."/>
            <person name="Michel G."/>
            <person name="Kersting A."/>
            <person name="Lauritano C."/>
            <person name="Lohaus R."/>
            <person name="Toepel M."/>
            <person name="Tonon T."/>
            <person name="Vanneste K."/>
            <person name="Amirebrahimi M."/>
            <person name="Brakel J."/>
            <person name="Bostroem C."/>
            <person name="Chovatia M."/>
            <person name="Grimwood J."/>
            <person name="Jenkins J.W."/>
            <person name="Jueterbock A."/>
            <person name="Mraz A."/>
            <person name="Stam W.T."/>
            <person name="Tice H."/>
            <person name="Bornberg-Bauer E."/>
            <person name="Green P.J."/>
            <person name="Pearson G.A."/>
            <person name="Procaccini G."/>
            <person name="Duarte C.M."/>
            <person name="Schmutz J."/>
            <person name="Reusch T.B.H."/>
            <person name="Van de Peer Y."/>
        </authorList>
    </citation>
    <scope>NUCLEOTIDE SEQUENCE [LARGE SCALE GENOMIC DNA]</scope>
    <source>
        <strain evidence="3">cv. Finnish</strain>
    </source>
</reference>
<gene>
    <name evidence="2" type="ORF">ZOSMA_37G00380</name>
</gene>
<comment type="caution">
    <text evidence="2">The sequence shown here is derived from an EMBL/GenBank/DDBJ whole genome shotgun (WGS) entry which is preliminary data.</text>
</comment>
<organism evidence="2 3">
    <name type="scientific">Zostera marina</name>
    <name type="common">Eelgrass</name>
    <dbReference type="NCBI Taxonomy" id="29655"/>
    <lineage>
        <taxon>Eukaryota</taxon>
        <taxon>Viridiplantae</taxon>
        <taxon>Streptophyta</taxon>
        <taxon>Embryophyta</taxon>
        <taxon>Tracheophyta</taxon>
        <taxon>Spermatophyta</taxon>
        <taxon>Magnoliopsida</taxon>
        <taxon>Liliopsida</taxon>
        <taxon>Zosteraceae</taxon>
        <taxon>Zostera</taxon>
    </lineage>
</organism>
<keyword evidence="3" id="KW-1185">Reference proteome</keyword>
<dbReference type="SUPFAM" id="SSF53335">
    <property type="entry name" value="S-adenosyl-L-methionine-dependent methyltransferases"/>
    <property type="match status" value="1"/>
</dbReference>
<dbReference type="InterPro" id="IPR029063">
    <property type="entry name" value="SAM-dependent_MTases_sf"/>
</dbReference>
<dbReference type="OrthoDB" id="10027013at2759"/>
<dbReference type="PANTHER" id="PTHR45180">
    <property type="entry name" value="OS01G0307686 PROTEIN"/>
    <property type="match status" value="1"/>
</dbReference>
<sequence>MADLFVKQAKKYSEIRPTYPPELYRFITSKCSGHSLAWDVGTGNGQAAIPLAGMFDKVIATDSSETQLSHATPHANVKYHHTNPATFSPSSLFDPHTVDLITIAQAIHWLDMPTFYYQARLLLRPNGIIAAWCYTLPHINPEIDQIVAKIYATSSEYWAPQRRYVDEELRTIEFPFKPVVDGKNGTGPFEFTAEQEMSSEGFLNYLRSWSAYETAKSRGKELLGKEFVTRFEKVWGPDAVKVIKFPVFLRLGKV</sequence>
<evidence type="ECO:0000259" key="1">
    <source>
        <dbReference type="Pfam" id="PF08242"/>
    </source>
</evidence>
<dbReference type="STRING" id="29655.A0A0K9P588"/>
<dbReference type="Proteomes" id="UP000036987">
    <property type="component" value="Unassembled WGS sequence"/>
</dbReference>
<dbReference type="Pfam" id="PF08242">
    <property type="entry name" value="Methyltransf_12"/>
    <property type="match status" value="1"/>
</dbReference>
<evidence type="ECO:0000313" key="2">
    <source>
        <dbReference type="EMBL" id="KMZ64158.1"/>
    </source>
</evidence>
<dbReference type="Gene3D" id="3.40.50.150">
    <property type="entry name" value="Vaccinia Virus protein VP39"/>
    <property type="match status" value="1"/>
</dbReference>
<proteinExistence type="predicted"/>
<name>A0A0K9P588_ZOSMR</name>
<feature type="domain" description="Methyltransferase type 12" evidence="1">
    <location>
        <begin position="39"/>
        <end position="129"/>
    </location>
</feature>
<dbReference type="AlphaFoldDB" id="A0A0K9P588"/>
<dbReference type="EMBL" id="LFYR01001173">
    <property type="protein sequence ID" value="KMZ64158.1"/>
    <property type="molecule type" value="Genomic_DNA"/>
</dbReference>
<dbReference type="CDD" id="cd02440">
    <property type="entry name" value="AdoMet_MTases"/>
    <property type="match status" value="1"/>
</dbReference>
<dbReference type="OMA" id="RTWSAYH"/>